<comment type="caution">
    <text evidence="1">The sequence shown here is derived from an EMBL/GenBank/DDBJ whole genome shotgun (WGS) entry which is preliminary data.</text>
</comment>
<name>A0AA88NA71_TACVA</name>
<sequence>MLRARVHTQQGNYTTLLFQNGCLIYARHSGKGWSCLQTQQNPHKTIRAVHAGNECGLYKQQRCMIWSIFSGGEPGLSVELDEFLGSSPDSLEEVIYIAESWKYMNLEDRDAGPPADCGVFICSCACVLLPLASEEQKWHWLVCFILKTEIICKKITGPKRGWLFGILILLDFSLPWTQETKDRQH</sequence>
<evidence type="ECO:0000313" key="2">
    <source>
        <dbReference type="Proteomes" id="UP001187315"/>
    </source>
</evidence>
<dbReference type="Proteomes" id="UP001187315">
    <property type="component" value="Unassembled WGS sequence"/>
</dbReference>
<proteinExistence type="predicted"/>
<dbReference type="EMBL" id="JAVHJS010000006">
    <property type="protein sequence ID" value="KAK2854503.1"/>
    <property type="molecule type" value="Genomic_DNA"/>
</dbReference>
<evidence type="ECO:0000313" key="1">
    <source>
        <dbReference type="EMBL" id="KAK2854503.1"/>
    </source>
</evidence>
<gene>
    <name evidence="1" type="ORF">Q7C36_006372</name>
</gene>
<accession>A0AA88NA71</accession>
<protein>
    <submittedName>
        <fullName evidence="1">Uncharacterized protein</fullName>
    </submittedName>
</protein>
<reference evidence="1" key="1">
    <citation type="submission" date="2023-08" db="EMBL/GenBank/DDBJ databases">
        <title>Pelteobagrus vachellii genome.</title>
        <authorList>
            <person name="Liu H."/>
        </authorList>
    </citation>
    <scope>NUCLEOTIDE SEQUENCE</scope>
    <source>
        <strain evidence="1">PRFRI_2022a</strain>
        <tissue evidence="1">Muscle</tissue>
    </source>
</reference>
<organism evidence="1 2">
    <name type="scientific">Tachysurus vachellii</name>
    <name type="common">Darkbarbel catfish</name>
    <name type="synonym">Pelteobagrus vachellii</name>
    <dbReference type="NCBI Taxonomy" id="175792"/>
    <lineage>
        <taxon>Eukaryota</taxon>
        <taxon>Metazoa</taxon>
        <taxon>Chordata</taxon>
        <taxon>Craniata</taxon>
        <taxon>Vertebrata</taxon>
        <taxon>Euteleostomi</taxon>
        <taxon>Actinopterygii</taxon>
        <taxon>Neopterygii</taxon>
        <taxon>Teleostei</taxon>
        <taxon>Ostariophysi</taxon>
        <taxon>Siluriformes</taxon>
        <taxon>Bagridae</taxon>
        <taxon>Tachysurus</taxon>
    </lineage>
</organism>
<dbReference type="AlphaFoldDB" id="A0AA88NA71"/>
<keyword evidence="2" id="KW-1185">Reference proteome</keyword>